<name>A0A0A8ZQD3_ARUDO</name>
<organism evidence="1">
    <name type="scientific">Arundo donax</name>
    <name type="common">Giant reed</name>
    <name type="synonym">Donax arundinaceus</name>
    <dbReference type="NCBI Taxonomy" id="35708"/>
    <lineage>
        <taxon>Eukaryota</taxon>
        <taxon>Viridiplantae</taxon>
        <taxon>Streptophyta</taxon>
        <taxon>Embryophyta</taxon>
        <taxon>Tracheophyta</taxon>
        <taxon>Spermatophyta</taxon>
        <taxon>Magnoliopsida</taxon>
        <taxon>Liliopsida</taxon>
        <taxon>Poales</taxon>
        <taxon>Poaceae</taxon>
        <taxon>PACMAD clade</taxon>
        <taxon>Arundinoideae</taxon>
        <taxon>Arundineae</taxon>
        <taxon>Arundo</taxon>
    </lineage>
</organism>
<proteinExistence type="predicted"/>
<accession>A0A0A8ZQD3</accession>
<protein>
    <submittedName>
        <fullName evidence="1">Uncharacterized protein</fullName>
    </submittedName>
</protein>
<reference evidence="1" key="2">
    <citation type="journal article" date="2015" name="Data Brief">
        <title>Shoot transcriptome of the giant reed, Arundo donax.</title>
        <authorList>
            <person name="Barrero R.A."/>
            <person name="Guerrero F.D."/>
            <person name="Moolhuijzen P."/>
            <person name="Goolsby J.A."/>
            <person name="Tidwell J."/>
            <person name="Bellgard S.E."/>
            <person name="Bellgard M.I."/>
        </authorList>
    </citation>
    <scope>NUCLEOTIDE SEQUENCE</scope>
    <source>
        <tissue evidence="1">Shoot tissue taken approximately 20 cm above the soil surface</tissue>
    </source>
</reference>
<dbReference type="EMBL" id="GBRH01258920">
    <property type="protein sequence ID" value="JAD38975.1"/>
    <property type="molecule type" value="Transcribed_RNA"/>
</dbReference>
<reference evidence="1" key="1">
    <citation type="submission" date="2014-09" db="EMBL/GenBank/DDBJ databases">
        <authorList>
            <person name="Magalhaes I.L.F."/>
            <person name="Oliveira U."/>
            <person name="Santos F.R."/>
            <person name="Vidigal T.H.D.A."/>
            <person name="Brescovit A.D."/>
            <person name="Santos A.J."/>
        </authorList>
    </citation>
    <scope>NUCLEOTIDE SEQUENCE</scope>
    <source>
        <tissue evidence="1">Shoot tissue taken approximately 20 cm above the soil surface</tissue>
    </source>
</reference>
<dbReference type="AlphaFoldDB" id="A0A0A8ZQD3"/>
<sequence length="65" mass="7178">MLTGCIWLQSISLMPCCPKATLTLQKLSTDGAPHCSSDPISALGTTRRRYGFWSRPRVCLKTSCM</sequence>
<evidence type="ECO:0000313" key="1">
    <source>
        <dbReference type="EMBL" id="JAD38975.1"/>
    </source>
</evidence>